<keyword evidence="3" id="KW-0742">SOS response</keyword>
<evidence type="ECO:0000256" key="3">
    <source>
        <dbReference type="ARBA" id="ARBA00023236"/>
    </source>
</evidence>
<keyword evidence="2" id="KW-0234">DNA repair</keyword>
<evidence type="ECO:0000256" key="1">
    <source>
        <dbReference type="ARBA" id="ARBA00022763"/>
    </source>
</evidence>
<keyword evidence="5" id="KW-1185">Reference proteome</keyword>
<gene>
    <name evidence="4" type="ORF">CYJ76_11275</name>
</gene>
<dbReference type="InterPro" id="IPR027417">
    <property type="entry name" value="P-loop_NTPase"/>
</dbReference>
<dbReference type="GO" id="GO:0009432">
    <property type="term" value="P:SOS response"/>
    <property type="evidence" value="ECO:0007669"/>
    <property type="project" value="UniProtKB-KW"/>
</dbReference>
<dbReference type="AlphaFoldDB" id="A0A2I1P853"/>
<comment type="caution">
    <text evidence="4">The sequence shown here is derived from an EMBL/GenBank/DDBJ whole genome shotgun (WGS) entry which is preliminary data.</text>
</comment>
<sequence length="854" mass="93916">MTAYAEIIDWAATRPWWQQRAIVKLASGTPPEDADYEAIADALVLPAPSEPDGGWLAGIQQPAEVTYPAVTLTAIRDVSNVNRLATGETLTFSPTGVTVVYGNNGSGKSGYARLVKSLVHTRHQEQVLPDIFSTGGGAQAACLEYEWDGQAHSVLLSDDAPPELQQVSFYDERCGDLYVSKEGEALYRPSALRLLDGLIDVCDGVRQVLDERLAANAQRTVGLPALEPDTAAGRLLSTLSGDTDDATLDQRCKAPDDAEGRIKVAREEESRLRATNPEKEAARLDQMAGAFATISAHLAGLENALGTQVEQALATERETARDTRALADEAASSRFEDEPLEGVGSPAWRALWAAARRYSEEAAYPHEGFPHTADGSHCVLCHQPLSADATKRLERFHAMMVDTTEDEARAAADRLARLVSSVESVQVEQTNVTIALRDIQHEDDQAHSEALAAIEGWRARREALLASAEVPAVPNLDLSSRLETAGKAYAVDARLIDATAFNDRITELAAVQKELRASARLAEVAEDVRAERDRRREEDLLQEARRQTDTRGISRALGDLTASHVTVVVQDCFSRESQDLQVDTVTLLGQGVRRGSVLHKPAFVGAAIKADLPRVLSEGEQTALGLSGYFVEAHLDASKSAIVLDDPVTSLDHLRRDVVAERLARFAKDRQVIVFTHDVAFAASLKKRAGANGVDFTERTIERRLADGQPGIVQQKHPWTIKDAATRIHDLRADLARMTKKVNADEWTQDEYDDAVSKWSGRLSQTWERIISQEVADLLFDRSTLHVSVTMVKIAEQITKDDNRELQESYSRCSGWTRHDQDMALNYVPPTLDELTAELDRAEAWHKRVKGYRK</sequence>
<dbReference type="OrthoDB" id="4428168at2"/>
<evidence type="ECO:0000256" key="2">
    <source>
        <dbReference type="ARBA" id="ARBA00023204"/>
    </source>
</evidence>
<name>A0A2I1P853_9MICO</name>
<evidence type="ECO:0000313" key="4">
    <source>
        <dbReference type="EMBL" id="PKZ40782.1"/>
    </source>
</evidence>
<protein>
    <submittedName>
        <fullName evidence="4">AAA family ATPase</fullName>
    </submittedName>
</protein>
<dbReference type="EMBL" id="PKIZ01000032">
    <property type="protein sequence ID" value="PKZ40782.1"/>
    <property type="molecule type" value="Genomic_DNA"/>
</dbReference>
<dbReference type="Gene3D" id="3.40.50.300">
    <property type="entry name" value="P-loop containing nucleotide triphosphate hydrolases"/>
    <property type="match status" value="1"/>
</dbReference>
<evidence type="ECO:0000313" key="5">
    <source>
        <dbReference type="Proteomes" id="UP000234206"/>
    </source>
</evidence>
<organism evidence="4 5">
    <name type="scientific">Kytococcus schroeteri</name>
    <dbReference type="NCBI Taxonomy" id="138300"/>
    <lineage>
        <taxon>Bacteria</taxon>
        <taxon>Bacillati</taxon>
        <taxon>Actinomycetota</taxon>
        <taxon>Actinomycetes</taxon>
        <taxon>Micrococcales</taxon>
        <taxon>Kytococcaceae</taxon>
        <taxon>Kytococcus</taxon>
    </lineage>
</organism>
<dbReference type="PANTHER" id="PTHR32182:SF0">
    <property type="entry name" value="DNA REPLICATION AND REPAIR PROTEIN RECF"/>
    <property type="match status" value="1"/>
</dbReference>
<accession>A0A2I1P853</accession>
<dbReference type="Proteomes" id="UP000234206">
    <property type="component" value="Unassembled WGS sequence"/>
</dbReference>
<dbReference type="SUPFAM" id="SSF52540">
    <property type="entry name" value="P-loop containing nucleoside triphosphate hydrolases"/>
    <property type="match status" value="1"/>
</dbReference>
<reference evidence="4 5" key="1">
    <citation type="submission" date="2017-12" db="EMBL/GenBank/DDBJ databases">
        <title>Phylogenetic diversity of female urinary microbiome.</title>
        <authorList>
            <person name="Thomas-White K."/>
            <person name="Wolfe A.J."/>
        </authorList>
    </citation>
    <scope>NUCLEOTIDE SEQUENCE [LARGE SCALE GENOMIC DNA]</scope>
    <source>
        <strain evidence="4 5">UMB1298</strain>
    </source>
</reference>
<keyword evidence="1" id="KW-0227">DNA damage</keyword>
<dbReference type="GO" id="GO:0006302">
    <property type="term" value="P:double-strand break repair"/>
    <property type="evidence" value="ECO:0007669"/>
    <property type="project" value="TreeGrafter"/>
</dbReference>
<dbReference type="GO" id="GO:0000731">
    <property type="term" value="P:DNA synthesis involved in DNA repair"/>
    <property type="evidence" value="ECO:0007669"/>
    <property type="project" value="TreeGrafter"/>
</dbReference>
<proteinExistence type="predicted"/>
<dbReference type="RefSeq" id="WP_101850143.1">
    <property type="nucleotide sequence ID" value="NZ_PKIZ01000032.1"/>
</dbReference>
<dbReference type="PANTHER" id="PTHR32182">
    <property type="entry name" value="DNA REPLICATION AND REPAIR PROTEIN RECF"/>
    <property type="match status" value="1"/>
</dbReference>